<dbReference type="Proteomes" id="UP001205740">
    <property type="component" value="Unassembled WGS sequence"/>
</dbReference>
<feature type="domain" description="Smf/DprA SLOG" evidence="2">
    <location>
        <begin position="85"/>
        <end position="299"/>
    </location>
</feature>
<dbReference type="PANTHER" id="PTHR43022">
    <property type="entry name" value="PROTEIN SMF"/>
    <property type="match status" value="1"/>
</dbReference>
<evidence type="ECO:0000313" key="4">
    <source>
        <dbReference type="Proteomes" id="UP001205740"/>
    </source>
</evidence>
<dbReference type="RefSeq" id="WP_253652589.1">
    <property type="nucleotide sequence ID" value="NZ_BAAAOE010000004.1"/>
</dbReference>
<gene>
    <name evidence="3" type="ORF">LX12_000129</name>
</gene>
<dbReference type="InterPro" id="IPR003488">
    <property type="entry name" value="DprA"/>
</dbReference>
<comment type="caution">
    <text evidence="3">The sequence shown here is derived from an EMBL/GenBank/DDBJ whole genome shotgun (WGS) entry which is preliminary data.</text>
</comment>
<evidence type="ECO:0000256" key="1">
    <source>
        <dbReference type="ARBA" id="ARBA00006525"/>
    </source>
</evidence>
<dbReference type="Gene3D" id="3.40.50.450">
    <property type="match status" value="1"/>
</dbReference>
<dbReference type="NCBIfam" id="TIGR00732">
    <property type="entry name" value="dprA"/>
    <property type="match status" value="1"/>
</dbReference>
<proteinExistence type="inferred from homology"/>
<dbReference type="Pfam" id="PF02481">
    <property type="entry name" value="DNA_processg_A"/>
    <property type="match status" value="1"/>
</dbReference>
<dbReference type="InterPro" id="IPR057666">
    <property type="entry name" value="DrpA_SLOG"/>
</dbReference>
<reference evidence="3 4" key="1">
    <citation type="submission" date="2022-06" db="EMBL/GenBank/DDBJ databases">
        <title>Genomic Encyclopedia of Archaeal and Bacterial Type Strains, Phase II (KMG-II): from individual species to whole genera.</title>
        <authorList>
            <person name="Goeker M."/>
        </authorList>
    </citation>
    <scope>NUCLEOTIDE SEQUENCE [LARGE SCALE GENOMIC DNA]</scope>
    <source>
        <strain evidence="3 4">DSM 45037</strain>
    </source>
</reference>
<name>A0ABT1GX51_9NOCA</name>
<evidence type="ECO:0000313" key="3">
    <source>
        <dbReference type="EMBL" id="MCP2158965.1"/>
    </source>
</evidence>
<evidence type="ECO:0000259" key="2">
    <source>
        <dbReference type="Pfam" id="PF02481"/>
    </source>
</evidence>
<sequence>MSAPAPGAGTRRLHAWAYLSRVAEPPAAGVARLVEELGVEEAAAAIRTRVVPPAHRGVLRSTAARCETDCAADDLVTIDRLGGRLVTPDDDEWPGWALHALDTADTAARGGPPLALWVRGPAHLADLADGAVAVVGSRAATAYGTRMASTVAAGAVERGRAVVSGGAYGIDGAAHRRALADAGSTIAVLACGLDIDYPTDHGALFAEIARTGAVVSEYAPGTTAARHRFLARNRLVVALSAAVVVVEAGRRSGANNTAAWARIVGRPLGAVPGPATSAMSVGCHALIADGYAQLVDGAAAVERLIAPDGGGDSANPRTTVDDLDPVVARVREAIPAAGRAGVAEIAFSAGVDAGTTRSALATLDMLGLVDGDGSGWALARTRPARAGEGGAGQRRLL</sequence>
<organism evidence="3 4">
    <name type="scientific">Williamsia serinedens</name>
    <dbReference type="NCBI Taxonomy" id="391736"/>
    <lineage>
        <taxon>Bacteria</taxon>
        <taxon>Bacillati</taxon>
        <taxon>Actinomycetota</taxon>
        <taxon>Actinomycetes</taxon>
        <taxon>Mycobacteriales</taxon>
        <taxon>Nocardiaceae</taxon>
        <taxon>Williamsia</taxon>
    </lineage>
</organism>
<dbReference type="PANTHER" id="PTHR43022:SF1">
    <property type="entry name" value="PROTEIN SMF"/>
    <property type="match status" value="1"/>
</dbReference>
<comment type="similarity">
    <text evidence="1">Belongs to the DprA/Smf family.</text>
</comment>
<dbReference type="EMBL" id="JAMTCG010000001">
    <property type="protein sequence ID" value="MCP2158965.1"/>
    <property type="molecule type" value="Genomic_DNA"/>
</dbReference>
<dbReference type="SUPFAM" id="SSF102405">
    <property type="entry name" value="MCP/YpsA-like"/>
    <property type="match status" value="1"/>
</dbReference>
<keyword evidence="4" id="KW-1185">Reference proteome</keyword>
<protein>
    <submittedName>
        <fullName evidence="3">DNA processing protein</fullName>
    </submittedName>
</protein>
<accession>A0ABT1GX51</accession>